<dbReference type="InterPro" id="IPR029098">
    <property type="entry name" value="Acetyltransf_C"/>
</dbReference>
<keyword evidence="3" id="KW-0441">Lipid A biosynthesis</keyword>
<evidence type="ECO:0000313" key="9">
    <source>
        <dbReference type="EMBL" id="CCQ89552.1"/>
    </source>
</evidence>
<dbReference type="NCBIfam" id="TIGR01852">
    <property type="entry name" value="lipid_A_lpxA"/>
    <property type="match status" value="1"/>
</dbReference>
<dbReference type="InterPro" id="IPR001451">
    <property type="entry name" value="Hexapep"/>
</dbReference>
<dbReference type="RefSeq" id="WP_005006111.1">
    <property type="nucleotide sequence ID" value="NZ_HG422173.1"/>
</dbReference>
<dbReference type="InterPro" id="IPR018357">
    <property type="entry name" value="Hexapep_transf_CS"/>
</dbReference>
<dbReference type="Proteomes" id="UP000011704">
    <property type="component" value="Unassembled WGS sequence"/>
</dbReference>
<dbReference type="OrthoDB" id="9807278at2"/>
<evidence type="ECO:0000256" key="3">
    <source>
        <dbReference type="ARBA" id="ARBA00022556"/>
    </source>
</evidence>
<dbReference type="PANTHER" id="PTHR43480">
    <property type="entry name" value="ACYL-[ACYL-CARRIER-PROTEIN]--UDP-N-ACETYLGLUCOSAMINE O-ACYLTRANSFERASE"/>
    <property type="match status" value="1"/>
</dbReference>
<dbReference type="GO" id="GO:0016020">
    <property type="term" value="C:membrane"/>
    <property type="evidence" value="ECO:0007669"/>
    <property type="project" value="GOC"/>
</dbReference>
<sequence>MSIANTAIIDPKAQLGPGVSIGHYSIIGPNVVIGEGTEIGPHVLIEAGSTIGKHSRIFQGAQIGGEPQITGFKSDMVSFARIGDHTTIREYVTVHRSGYENGTTSVGNNCMLMGYAHLAHDCQVGNNVVVVNYAGLAGHIVVEDFAFISGQVGIHQHVRVGTGSMVGGMSGVNQDVLPYTTVAGNPARLVGLNAVGLRRREVKPDVRSAIKTAIKLIRSPEWNTTQVIEKIEAEIEMHLEIRYLIDFMKNSKRGFID</sequence>
<dbReference type="GO" id="GO:0009245">
    <property type="term" value="P:lipid A biosynthetic process"/>
    <property type="evidence" value="ECO:0007669"/>
    <property type="project" value="UniProtKB-KW"/>
</dbReference>
<keyword evidence="10" id="KW-1185">Reference proteome</keyword>
<dbReference type="Pfam" id="PF00132">
    <property type="entry name" value="Hexapep"/>
    <property type="match status" value="2"/>
</dbReference>
<keyword evidence="7 9" id="KW-0012">Acyltransferase</keyword>
<protein>
    <submittedName>
        <fullName evidence="9">Acyl-(Acyl-carrier-protein)--UDP-N-acetylglucosamine O-acyltransferase</fullName>
        <ecNumber evidence="9">2.3.1.129</ecNumber>
    </submittedName>
</protein>
<evidence type="ECO:0000256" key="5">
    <source>
        <dbReference type="ARBA" id="ARBA00022737"/>
    </source>
</evidence>
<keyword evidence="6" id="KW-0443">Lipid metabolism</keyword>
<dbReference type="PIRSF" id="PIRSF000456">
    <property type="entry name" value="UDP-GlcNAc_acltr"/>
    <property type="match status" value="1"/>
</dbReference>
<dbReference type="PANTHER" id="PTHR43480:SF1">
    <property type="entry name" value="ACYL-[ACYL-CARRIER-PROTEIN]--UDP-N-ACETYLGLUCOSAMINE O-ACYLTRANSFERASE, MITOCHONDRIAL-RELATED"/>
    <property type="match status" value="1"/>
</dbReference>
<dbReference type="EMBL" id="CAQJ01000015">
    <property type="protein sequence ID" value="CCQ89552.1"/>
    <property type="molecule type" value="Genomic_DNA"/>
</dbReference>
<feature type="domain" description="UDP N-acetylglucosamine O-acyltransferase C-terminal" evidence="8">
    <location>
        <begin position="175"/>
        <end position="256"/>
    </location>
</feature>
<dbReference type="InterPro" id="IPR010137">
    <property type="entry name" value="Lipid_A_LpxA"/>
</dbReference>
<dbReference type="STRING" id="1266370.NITGR_130018"/>
<comment type="caution">
    <text evidence="9">The sequence shown here is derived from an EMBL/GenBank/DDBJ whole genome shotgun (WGS) entry which is preliminary data.</text>
</comment>
<dbReference type="AlphaFoldDB" id="M1YVC1"/>
<accession>M1YVC1</accession>
<name>M1YVC1_NITG3</name>
<evidence type="ECO:0000256" key="6">
    <source>
        <dbReference type="ARBA" id="ARBA00023098"/>
    </source>
</evidence>
<evidence type="ECO:0000256" key="4">
    <source>
        <dbReference type="ARBA" id="ARBA00022679"/>
    </source>
</evidence>
<keyword evidence="4 9" id="KW-0808">Transferase</keyword>
<proteinExistence type="predicted"/>
<dbReference type="Gene3D" id="2.160.10.10">
    <property type="entry name" value="Hexapeptide repeat proteins"/>
    <property type="match status" value="1"/>
</dbReference>
<organism evidence="9 10">
    <name type="scientific">Nitrospina gracilis (strain 3/211)</name>
    <dbReference type="NCBI Taxonomy" id="1266370"/>
    <lineage>
        <taxon>Bacteria</taxon>
        <taxon>Pseudomonadati</taxon>
        <taxon>Nitrospinota/Tectimicrobiota group</taxon>
        <taxon>Nitrospinota</taxon>
        <taxon>Nitrospinia</taxon>
        <taxon>Nitrospinales</taxon>
        <taxon>Nitrospinaceae</taxon>
        <taxon>Nitrospina</taxon>
    </lineage>
</organism>
<evidence type="ECO:0000313" key="10">
    <source>
        <dbReference type="Proteomes" id="UP000011704"/>
    </source>
</evidence>
<evidence type="ECO:0000256" key="2">
    <source>
        <dbReference type="ARBA" id="ARBA00022516"/>
    </source>
</evidence>
<keyword evidence="2" id="KW-0444">Lipid biosynthesis</keyword>
<dbReference type="HOGENOM" id="CLU_061249_0_0_0"/>
<reference evidence="9 10" key="1">
    <citation type="journal article" date="2013" name="Front. Microbiol.">
        <title>The genome of Nitrospina gracilis illuminates the metabolism and evolution of the major marine nitrite oxidizer.</title>
        <authorList>
            <person name="Luecker S."/>
            <person name="Nowka B."/>
            <person name="Rattei T."/>
            <person name="Spieck E."/>
            <person name="and Daims H."/>
        </authorList>
    </citation>
    <scope>NUCLEOTIDE SEQUENCE [LARGE SCALE GENOMIC DNA]</scope>
    <source>
        <strain evidence="9 10">3/211</strain>
    </source>
</reference>
<evidence type="ECO:0000259" key="8">
    <source>
        <dbReference type="Pfam" id="PF13720"/>
    </source>
</evidence>
<dbReference type="PROSITE" id="PS00101">
    <property type="entry name" value="HEXAPEP_TRANSFERASES"/>
    <property type="match status" value="1"/>
</dbReference>
<keyword evidence="5" id="KW-0677">Repeat</keyword>
<dbReference type="NCBIfam" id="NF003657">
    <property type="entry name" value="PRK05289.1"/>
    <property type="match status" value="1"/>
</dbReference>
<dbReference type="SUPFAM" id="SSF51161">
    <property type="entry name" value="Trimeric LpxA-like enzymes"/>
    <property type="match status" value="1"/>
</dbReference>
<keyword evidence="1" id="KW-0963">Cytoplasm</keyword>
<dbReference type="CDD" id="cd03351">
    <property type="entry name" value="LbH_UDP-GlcNAc_AT"/>
    <property type="match status" value="1"/>
</dbReference>
<dbReference type="InParanoid" id="M1YVC1"/>
<evidence type="ECO:0000256" key="7">
    <source>
        <dbReference type="ARBA" id="ARBA00023315"/>
    </source>
</evidence>
<dbReference type="Gene3D" id="1.20.1180.10">
    <property type="entry name" value="Udp N-acetylglucosamine O-acyltransferase, C-terminal domain"/>
    <property type="match status" value="1"/>
</dbReference>
<dbReference type="Pfam" id="PF13720">
    <property type="entry name" value="Acetyltransf_11"/>
    <property type="match status" value="1"/>
</dbReference>
<evidence type="ECO:0000256" key="1">
    <source>
        <dbReference type="ARBA" id="ARBA00022490"/>
    </source>
</evidence>
<dbReference type="FunCoup" id="M1YVC1">
    <property type="interactions" value="378"/>
</dbReference>
<gene>
    <name evidence="9" type="primary">lpxA</name>
    <name evidence="9" type="ORF">NITGR_130018</name>
</gene>
<dbReference type="InterPro" id="IPR037157">
    <property type="entry name" value="Acetyltransf_C_sf"/>
</dbReference>
<dbReference type="GO" id="GO:0008780">
    <property type="term" value="F:acyl-[acyl-carrier-protein]-UDP-N-acetylglucosamine O-acyltransferase activity"/>
    <property type="evidence" value="ECO:0007669"/>
    <property type="project" value="UniProtKB-EC"/>
</dbReference>
<dbReference type="InterPro" id="IPR011004">
    <property type="entry name" value="Trimer_LpxA-like_sf"/>
</dbReference>
<dbReference type="EC" id="2.3.1.129" evidence="9"/>